<reference evidence="1" key="1">
    <citation type="submission" date="2020-07" db="EMBL/GenBank/DDBJ databases">
        <title>Huge and variable diversity of episymbiotic CPR bacteria and DPANN archaea in groundwater ecosystems.</title>
        <authorList>
            <person name="He C.Y."/>
            <person name="Keren R."/>
            <person name="Whittaker M."/>
            <person name="Farag I.F."/>
            <person name="Doudna J."/>
            <person name="Cate J.H.D."/>
            <person name="Banfield J.F."/>
        </authorList>
    </citation>
    <scope>NUCLEOTIDE SEQUENCE</scope>
    <source>
        <strain evidence="1">NC_groundwater_580_Pr5_B-0.1um_64_19</strain>
    </source>
</reference>
<accession>A0A932A791</accession>
<sequence length="73" mass="8039">MLNAKITQGNVDAGFLMPVPIYVELNDGRMVRVGQAPMLGNNTREFKIPLPGLKEKPKRALLNAYDDVLSGNQ</sequence>
<comment type="caution">
    <text evidence="1">The sequence shown here is derived from an EMBL/GenBank/DDBJ whole genome shotgun (WGS) entry which is preliminary data.</text>
</comment>
<evidence type="ECO:0000313" key="2">
    <source>
        <dbReference type="Proteomes" id="UP000779809"/>
    </source>
</evidence>
<protein>
    <submittedName>
        <fullName evidence="1">Uncharacterized protein</fullName>
    </submittedName>
</protein>
<proteinExistence type="predicted"/>
<evidence type="ECO:0000313" key="1">
    <source>
        <dbReference type="EMBL" id="MBI2678004.1"/>
    </source>
</evidence>
<name>A0A932A791_9BACT</name>
<dbReference type="AlphaFoldDB" id="A0A932A791"/>
<organism evidence="1 2">
    <name type="scientific">Candidatus Korobacter versatilis</name>
    <dbReference type="NCBI Taxonomy" id="658062"/>
    <lineage>
        <taxon>Bacteria</taxon>
        <taxon>Pseudomonadati</taxon>
        <taxon>Acidobacteriota</taxon>
        <taxon>Terriglobia</taxon>
        <taxon>Terriglobales</taxon>
        <taxon>Candidatus Korobacteraceae</taxon>
        <taxon>Candidatus Korobacter</taxon>
    </lineage>
</organism>
<dbReference type="EMBL" id="JACPNR010000006">
    <property type="protein sequence ID" value="MBI2678004.1"/>
    <property type="molecule type" value="Genomic_DNA"/>
</dbReference>
<dbReference type="Proteomes" id="UP000779809">
    <property type="component" value="Unassembled WGS sequence"/>
</dbReference>
<gene>
    <name evidence="1" type="ORF">HYX28_04430</name>
</gene>